<dbReference type="Proteomes" id="UP000038040">
    <property type="component" value="Unplaced"/>
</dbReference>
<organism evidence="2 4">
    <name type="scientific">Dracunculus medinensis</name>
    <name type="common">Guinea worm</name>
    <dbReference type="NCBI Taxonomy" id="318479"/>
    <lineage>
        <taxon>Eukaryota</taxon>
        <taxon>Metazoa</taxon>
        <taxon>Ecdysozoa</taxon>
        <taxon>Nematoda</taxon>
        <taxon>Chromadorea</taxon>
        <taxon>Rhabditida</taxon>
        <taxon>Spirurina</taxon>
        <taxon>Dracunculoidea</taxon>
        <taxon>Dracunculidae</taxon>
        <taxon>Dracunculus</taxon>
    </lineage>
</organism>
<proteinExistence type="predicted"/>
<dbReference type="Proteomes" id="UP000274756">
    <property type="component" value="Unassembled WGS sequence"/>
</dbReference>
<reference evidence="4" key="1">
    <citation type="submission" date="2017-02" db="UniProtKB">
        <authorList>
            <consortium name="WormBaseParasite"/>
        </authorList>
    </citation>
    <scope>IDENTIFICATION</scope>
</reference>
<name>A0A0N4U0M0_DRAME</name>
<dbReference type="AlphaFoldDB" id="A0A0N4U0M0"/>
<dbReference type="EMBL" id="UYYG01001150">
    <property type="protein sequence ID" value="VDN54492.1"/>
    <property type="molecule type" value="Genomic_DNA"/>
</dbReference>
<dbReference type="WBParaSite" id="DME_0000010501-mRNA-1">
    <property type="protein sequence ID" value="DME_0000010501-mRNA-1"/>
    <property type="gene ID" value="DME_0000010501"/>
</dbReference>
<reference evidence="1 3" key="2">
    <citation type="submission" date="2018-11" db="EMBL/GenBank/DDBJ databases">
        <authorList>
            <consortium name="Pathogen Informatics"/>
        </authorList>
    </citation>
    <scope>NUCLEOTIDE SEQUENCE [LARGE SCALE GENOMIC DNA]</scope>
</reference>
<evidence type="ECO:0000313" key="4">
    <source>
        <dbReference type="WBParaSite" id="DME_0000010501-mRNA-1"/>
    </source>
</evidence>
<evidence type="ECO:0000313" key="1">
    <source>
        <dbReference type="EMBL" id="VDN54492.1"/>
    </source>
</evidence>
<evidence type="ECO:0000313" key="3">
    <source>
        <dbReference type="Proteomes" id="UP000274756"/>
    </source>
</evidence>
<protein>
    <submittedName>
        <fullName evidence="4">Ovule protein</fullName>
    </submittedName>
</protein>
<gene>
    <name evidence="1" type="ORF">DME_LOCUS4465</name>
</gene>
<keyword evidence="3" id="KW-1185">Reference proteome</keyword>
<sequence length="85" mass="9963">MHVMNMHILMHCWYIEMAKERHGSVKTTIVNTQGIQEYISKITSKEELLKGCLKQKSEEDQADEMPWQSIVPSIDTSIDIYDNHR</sequence>
<evidence type="ECO:0000313" key="2">
    <source>
        <dbReference type="Proteomes" id="UP000038040"/>
    </source>
</evidence>
<accession>A0A0N4U0M0</accession>